<dbReference type="PROSITE" id="PS51257">
    <property type="entry name" value="PROKAR_LIPOPROTEIN"/>
    <property type="match status" value="1"/>
</dbReference>
<organism evidence="1">
    <name type="scientific">bioreactor metagenome</name>
    <dbReference type="NCBI Taxonomy" id="1076179"/>
    <lineage>
        <taxon>unclassified sequences</taxon>
        <taxon>metagenomes</taxon>
        <taxon>ecological metagenomes</taxon>
    </lineage>
</organism>
<dbReference type="AlphaFoldDB" id="A0A644V644"/>
<reference evidence="1" key="1">
    <citation type="submission" date="2019-08" db="EMBL/GenBank/DDBJ databases">
        <authorList>
            <person name="Kucharzyk K."/>
            <person name="Murdoch R.W."/>
            <person name="Higgins S."/>
            <person name="Loffler F."/>
        </authorList>
    </citation>
    <scope>NUCLEOTIDE SEQUENCE</scope>
</reference>
<evidence type="ECO:0000313" key="1">
    <source>
        <dbReference type="EMBL" id="MPL86283.1"/>
    </source>
</evidence>
<proteinExistence type="predicted"/>
<dbReference type="EMBL" id="VSSQ01000219">
    <property type="protein sequence ID" value="MPL86283.1"/>
    <property type="molecule type" value="Genomic_DNA"/>
</dbReference>
<protein>
    <submittedName>
        <fullName evidence="1">Uncharacterized protein</fullName>
    </submittedName>
</protein>
<name>A0A644V644_9ZZZZ</name>
<gene>
    <name evidence="1" type="ORF">SDC9_32263</name>
</gene>
<sequence length="370" mass="43790">MSLSAIRYGGILEKMKNVIYILFVVVTLLSCTDKNKQLNGTWIEKDNFRNPKTFNFMENSFQVFDGKYLIAEKIFLIKKDTFITGDYNEINKSRFKLNGNILSFINLNNDTVISSFERGDFKNPLDYFNYKKGIKICVPKLNSEEIRQTEKANSIYYDSHGNLYYNGRKTAIKDLASQFRTDGEYEIIYTLIYCDRNVSLSKLQEIKRELIKSQNYFVTYITQNNKNQLEGINVRLPHITESESILDLIPENNYEALICQITNDKILLNGKEISSNQLFQLLKDKISQKKNELNVKVYFDDKMNYERYVKELYNIRNAYYSVRREYSKIKFGDSDYELMDDSVSIKIRDLYPMRFFEINENDFKRIKYAP</sequence>
<accession>A0A644V644</accession>
<comment type="caution">
    <text evidence="1">The sequence shown here is derived from an EMBL/GenBank/DDBJ whole genome shotgun (WGS) entry which is preliminary data.</text>
</comment>